<dbReference type="InterPro" id="IPR012337">
    <property type="entry name" value="RNaseH-like_sf"/>
</dbReference>
<evidence type="ECO:0000256" key="2">
    <source>
        <dbReference type="ARBA" id="ARBA00022723"/>
    </source>
</evidence>
<evidence type="ECO:0000256" key="3">
    <source>
        <dbReference type="ARBA" id="ARBA00022750"/>
    </source>
</evidence>
<dbReference type="EMBL" id="BKCJ010006081">
    <property type="protein sequence ID" value="GEU70256.1"/>
    <property type="molecule type" value="Genomic_DNA"/>
</dbReference>
<keyword evidence="9" id="KW-0238">DNA-binding</keyword>
<evidence type="ECO:0000256" key="8">
    <source>
        <dbReference type="ARBA" id="ARBA00022932"/>
    </source>
</evidence>
<dbReference type="Gene3D" id="3.10.10.10">
    <property type="entry name" value="HIV Type 1 Reverse Transcriptase, subunit A, domain 1"/>
    <property type="match status" value="1"/>
</dbReference>
<feature type="domain" description="Tf2-1-like SH3-like" evidence="13">
    <location>
        <begin position="457"/>
        <end position="506"/>
    </location>
</feature>
<evidence type="ECO:0000256" key="11">
    <source>
        <dbReference type="SAM" id="MobiDB-lite"/>
    </source>
</evidence>
<dbReference type="GO" id="GO:0006310">
    <property type="term" value="P:DNA recombination"/>
    <property type="evidence" value="ECO:0007669"/>
    <property type="project" value="UniProtKB-KW"/>
</dbReference>
<evidence type="ECO:0000256" key="10">
    <source>
        <dbReference type="ARBA" id="ARBA00023172"/>
    </source>
</evidence>
<dbReference type="InterPro" id="IPR041588">
    <property type="entry name" value="Integrase_H2C2"/>
</dbReference>
<dbReference type="GO" id="GO:0004190">
    <property type="term" value="F:aspartic-type endopeptidase activity"/>
    <property type="evidence" value="ECO:0007669"/>
    <property type="project" value="UniProtKB-KW"/>
</dbReference>
<reference evidence="14" key="1">
    <citation type="journal article" date="2019" name="Sci. Rep.">
        <title>Draft genome of Tanacetum cinerariifolium, the natural source of mosquito coil.</title>
        <authorList>
            <person name="Yamashiro T."/>
            <person name="Shiraishi A."/>
            <person name="Satake H."/>
            <person name="Nakayama K."/>
        </authorList>
    </citation>
    <scope>NUCLEOTIDE SEQUENCE</scope>
</reference>
<dbReference type="Gene3D" id="1.10.340.70">
    <property type="match status" value="1"/>
</dbReference>
<evidence type="ECO:0000256" key="4">
    <source>
        <dbReference type="ARBA" id="ARBA00022801"/>
    </source>
</evidence>
<keyword evidence="5" id="KW-0460">Magnesium</keyword>
<keyword evidence="8" id="KW-0239">DNA-directed DNA polymerase</keyword>
<dbReference type="InterPro" id="IPR043128">
    <property type="entry name" value="Rev_trsase/Diguanyl_cyclase"/>
</dbReference>
<dbReference type="GO" id="GO:0003677">
    <property type="term" value="F:DNA binding"/>
    <property type="evidence" value="ECO:0007669"/>
    <property type="project" value="UniProtKB-KW"/>
</dbReference>
<proteinExistence type="predicted"/>
<comment type="caution">
    <text evidence="14">The sequence shown here is derived from an EMBL/GenBank/DDBJ whole genome shotgun (WGS) entry which is preliminary data.</text>
</comment>
<evidence type="ECO:0000256" key="5">
    <source>
        <dbReference type="ARBA" id="ARBA00022842"/>
    </source>
</evidence>
<keyword evidence="2" id="KW-0479">Metal-binding</keyword>
<dbReference type="Pfam" id="PF17921">
    <property type="entry name" value="Integrase_H2C2"/>
    <property type="match status" value="1"/>
</dbReference>
<keyword evidence="4" id="KW-0378">Hydrolase</keyword>
<keyword evidence="1" id="KW-0645">Protease</keyword>
<keyword evidence="3" id="KW-0064">Aspartyl protease</keyword>
<dbReference type="PANTHER" id="PTHR37984:SF5">
    <property type="entry name" value="PROTEIN NYNRIN-LIKE"/>
    <property type="match status" value="1"/>
</dbReference>
<evidence type="ECO:0000259" key="13">
    <source>
        <dbReference type="Pfam" id="PF24626"/>
    </source>
</evidence>
<dbReference type="Pfam" id="PF24626">
    <property type="entry name" value="SH3_Tf2-1"/>
    <property type="match status" value="1"/>
</dbReference>
<feature type="compositionally biased region" description="Polar residues" evidence="11">
    <location>
        <begin position="785"/>
        <end position="798"/>
    </location>
</feature>
<keyword evidence="8" id="KW-0808">Transferase</keyword>
<dbReference type="Gene3D" id="3.30.70.270">
    <property type="match status" value="2"/>
</dbReference>
<dbReference type="Pfam" id="PF08284">
    <property type="entry name" value="RVP_2"/>
    <property type="match status" value="1"/>
</dbReference>
<dbReference type="InterPro" id="IPR043502">
    <property type="entry name" value="DNA/RNA_pol_sf"/>
</dbReference>
<dbReference type="GO" id="GO:0015074">
    <property type="term" value="P:DNA integration"/>
    <property type="evidence" value="ECO:0007669"/>
    <property type="project" value="UniProtKB-KW"/>
</dbReference>
<accession>A0A6L2M8B3</accession>
<evidence type="ECO:0000256" key="6">
    <source>
        <dbReference type="ARBA" id="ARBA00022908"/>
    </source>
</evidence>
<dbReference type="InterPro" id="IPR056924">
    <property type="entry name" value="SH3_Tf2-1"/>
</dbReference>
<dbReference type="Gene3D" id="3.30.420.10">
    <property type="entry name" value="Ribonuclease H-like superfamily/Ribonuclease H"/>
    <property type="match status" value="1"/>
</dbReference>
<evidence type="ECO:0000256" key="9">
    <source>
        <dbReference type="ARBA" id="ARBA00023125"/>
    </source>
</evidence>
<keyword evidence="10" id="KW-0233">DNA recombination</keyword>
<dbReference type="GO" id="GO:0046872">
    <property type="term" value="F:metal ion binding"/>
    <property type="evidence" value="ECO:0007669"/>
    <property type="project" value="UniProtKB-KW"/>
</dbReference>
<dbReference type="InterPro" id="IPR050951">
    <property type="entry name" value="Retrovirus_Pol_polyprotein"/>
</dbReference>
<evidence type="ECO:0000259" key="12">
    <source>
        <dbReference type="Pfam" id="PF17921"/>
    </source>
</evidence>
<dbReference type="GO" id="GO:0006508">
    <property type="term" value="P:proteolysis"/>
    <property type="evidence" value="ECO:0007669"/>
    <property type="project" value="UniProtKB-KW"/>
</dbReference>
<keyword evidence="7 14" id="KW-0695">RNA-directed DNA polymerase</keyword>
<sequence length="852" mass="96957">MNHVFEIDLISIELGTFDVIMGMDWLVKHDAVIVCDEKVVIIPYGNKMLIVKSDKGVSRLKVISFIKARLPSLRQVEFRIDLVPGAAHVVSALYRLAPSEMKELLIQLQELLEKGFIRPSSSPWGAPVLFVKKKDGSFRMCIDYRELNKLTVKNRYPLLRIDDLLDQLQVFIDDILVYSKDEKEHKKHLKIILELLKKERFGVHVDSAKVEAIKSWATSMTPTEVRQFLRLAGYYRRDKPLRVQALMMTIRNDPPKQIRKAQEEAMKGKNVKAENLGRLIKPIFEFCPDRTRCFENHVCLPLFGGLKDLVMHESHKSKYSIHPGSDKMYQDLKPLYWWPNMKADIATYVSKCLTCTKVKAEHQKSSGLLQQPEILIWKWERITMDFVSRLSKTPSGYDTIWVIVDRLTKSAHFMPMKKMDNMEKLTRLYLKEIVCRHGVPVLIISDRDSHIISGAVCFGKREKLSPCYIGPFKILARVGPVAYTLELPEELKGIHSMFHVLNLEKCLAEGDVIIPMDEIQFNDKLHMIEEPVEVVDREDKVLLVQAQANGQIIYEEELAFLADLGIKEGQAAQTVITHNAAYQADDLDAYDFNCDELNTAKVSLMENLSHYGSDVLARPTKVEVLKELPKVIMEKDLVITALKNELRKLKGKDLADSIVTKYTIAPKMLKVDVEPIAPKLLNNRIAHSDYLRHTQEQAAILKEVVEQGKSQNPLNNSLDRACKYTKRIQELLVLIRQTYPSINNNKGKRVRFIEPVTSSGNTNTKTNFSSNLVSNNHALYFTGVKPSTSASGSQPSGNTKKDKTQRPPSSTQKNKVEAHTRTIKSSLKNKNCAVEPKGTAIVQHSKLKLICV</sequence>
<keyword evidence="8" id="KW-0548">Nucleotidyltransferase</keyword>
<dbReference type="GO" id="GO:0003964">
    <property type="term" value="F:RNA-directed DNA polymerase activity"/>
    <property type="evidence" value="ECO:0007669"/>
    <property type="project" value="UniProtKB-KW"/>
</dbReference>
<dbReference type="PANTHER" id="PTHR37984">
    <property type="entry name" value="PROTEIN CBG26694"/>
    <property type="match status" value="1"/>
</dbReference>
<feature type="region of interest" description="Disordered" evidence="11">
    <location>
        <begin position="784"/>
        <end position="829"/>
    </location>
</feature>
<dbReference type="SUPFAM" id="SSF53098">
    <property type="entry name" value="Ribonuclease H-like"/>
    <property type="match status" value="1"/>
</dbReference>
<dbReference type="InterPro" id="IPR036397">
    <property type="entry name" value="RNaseH_sf"/>
</dbReference>
<gene>
    <name evidence="14" type="ORF">Tci_042234</name>
</gene>
<dbReference type="SUPFAM" id="SSF56672">
    <property type="entry name" value="DNA/RNA polymerases"/>
    <property type="match status" value="1"/>
</dbReference>
<feature type="domain" description="Integrase zinc-binding" evidence="12">
    <location>
        <begin position="306"/>
        <end position="360"/>
    </location>
</feature>
<dbReference type="AlphaFoldDB" id="A0A6L2M8B3"/>
<evidence type="ECO:0000313" key="14">
    <source>
        <dbReference type="EMBL" id="GEU70256.1"/>
    </source>
</evidence>
<evidence type="ECO:0000256" key="7">
    <source>
        <dbReference type="ARBA" id="ARBA00022918"/>
    </source>
</evidence>
<name>A0A6L2M8B3_TANCI</name>
<organism evidence="14">
    <name type="scientific">Tanacetum cinerariifolium</name>
    <name type="common">Dalmatian daisy</name>
    <name type="synonym">Chrysanthemum cinerariifolium</name>
    <dbReference type="NCBI Taxonomy" id="118510"/>
    <lineage>
        <taxon>Eukaryota</taxon>
        <taxon>Viridiplantae</taxon>
        <taxon>Streptophyta</taxon>
        <taxon>Embryophyta</taxon>
        <taxon>Tracheophyta</taxon>
        <taxon>Spermatophyta</taxon>
        <taxon>Magnoliopsida</taxon>
        <taxon>eudicotyledons</taxon>
        <taxon>Gunneridae</taxon>
        <taxon>Pentapetalae</taxon>
        <taxon>asterids</taxon>
        <taxon>campanulids</taxon>
        <taxon>Asterales</taxon>
        <taxon>Asteraceae</taxon>
        <taxon>Asteroideae</taxon>
        <taxon>Anthemideae</taxon>
        <taxon>Anthemidinae</taxon>
        <taxon>Tanacetum</taxon>
    </lineage>
</organism>
<keyword evidence="6" id="KW-0229">DNA integration</keyword>
<dbReference type="GO" id="GO:0003887">
    <property type="term" value="F:DNA-directed DNA polymerase activity"/>
    <property type="evidence" value="ECO:0007669"/>
    <property type="project" value="UniProtKB-KW"/>
</dbReference>
<evidence type="ECO:0000256" key="1">
    <source>
        <dbReference type="ARBA" id="ARBA00022670"/>
    </source>
</evidence>
<dbReference type="CDD" id="cd01647">
    <property type="entry name" value="RT_LTR"/>
    <property type="match status" value="1"/>
</dbReference>
<protein>
    <submittedName>
        <fullName evidence="14">Putative reverse transcriptase domain-containing protein</fullName>
    </submittedName>
</protein>